<evidence type="ECO:0000313" key="2">
    <source>
        <dbReference type="Proteomes" id="UP001595955"/>
    </source>
</evidence>
<dbReference type="RefSeq" id="WP_122825321.1">
    <property type="nucleotide sequence ID" value="NZ_CP033325.1"/>
</dbReference>
<name>A0ABV9D7R3_9MICO</name>
<accession>A0ABV9D7R3</accession>
<organism evidence="1 2">
    <name type="scientific">Georgenia faecalis</name>
    <dbReference type="NCBI Taxonomy" id="2483799"/>
    <lineage>
        <taxon>Bacteria</taxon>
        <taxon>Bacillati</taxon>
        <taxon>Actinomycetota</taxon>
        <taxon>Actinomycetes</taxon>
        <taxon>Micrococcales</taxon>
        <taxon>Bogoriellaceae</taxon>
        <taxon>Georgenia</taxon>
    </lineage>
</organism>
<gene>
    <name evidence="1" type="ORF">ACFO3F_05905</name>
</gene>
<protein>
    <submittedName>
        <fullName evidence="1">Pyrimidine dimer DNA glycosylase/endonuclease V</fullName>
    </submittedName>
</protein>
<dbReference type="EMBL" id="JBHSGF010000003">
    <property type="protein sequence ID" value="MFC4554777.1"/>
    <property type="molecule type" value="Genomic_DNA"/>
</dbReference>
<reference evidence="2" key="1">
    <citation type="journal article" date="2019" name="Int. J. Syst. Evol. Microbiol.">
        <title>The Global Catalogue of Microorganisms (GCM) 10K type strain sequencing project: providing services to taxonomists for standard genome sequencing and annotation.</title>
        <authorList>
            <consortium name="The Broad Institute Genomics Platform"/>
            <consortium name="The Broad Institute Genome Sequencing Center for Infectious Disease"/>
            <person name="Wu L."/>
            <person name="Ma J."/>
        </authorList>
    </citation>
    <scope>NUCLEOTIDE SEQUENCE [LARGE SCALE GENOMIC DNA]</scope>
    <source>
        <strain evidence="2">JCM 3369</strain>
    </source>
</reference>
<comment type="caution">
    <text evidence="1">The sequence shown here is derived from an EMBL/GenBank/DDBJ whole genome shotgun (WGS) entry which is preliminary data.</text>
</comment>
<dbReference type="InterPro" id="IPR004260">
    <property type="entry name" value="Pyr-dimer_DNA_glycosylase"/>
</dbReference>
<proteinExistence type="predicted"/>
<dbReference type="Pfam" id="PF03013">
    <property type="entry name" value="Pyr_excise"/>
    <property type="match status" value="1"/>
</dbReference>
<dbReference type="Proteomes" id="UP001595955">
    <property type="component" value="Unassembled WGS sequence"/>
</dbReference>
<sequence>MRIWSLHPRHLDRQGLTACWREALLAQAVLAGRTRGYRHHPQLERFRACPDPLAAIGAYLGAVAAEAGGRGYSFDVGRIDRAAQPVPLLDVTDGQLAYEWGHLRAKLAVRSPERLAALAGAPEPHPLFRVVPGPVAAWEVRASPG</sequence>
<evidence type="ECO:0000313" key="1">
    <source>
        <dbReference type="EMBL" id="MFC4554777.1"/>
    </source>
</evidence>
<keyword evidence="2" id="KW-1185">Reference proteome</keyword>